<accession>A0A225WLA6</accession>
<evidence type="ECO:0000256" key="1">
    <source>
        <dbReference type="SAM" id="MobiDB-lite"/>
    </source>
</evidence>
<name>A0A225WLA6_9STRA</name>
<dbReference type="Proteomes" id="UP000198211">
    <property type="component" value="Unassembled WGS sequence"/>
</dbReference>
<evidence type="ECO:0000313" key="2">
    <source>
        <dbReference type="EMBL" id="OWZ18486.1"/>
    </source>
</evidence>
<sequence length="798" mass="91982">MHVKKLSPLDLCEVFSYGDARKHPLVPLSHVCEVLFDLDPESANGQDPVTQEMEEFLYQFATDEEGKLMVNIREALRALDIWQSRVTSSLPVSPSKFSSDPQSKAVILEAKNKKLKDVISSLQDANFRLSRELDTAKLALSPKSQKESPTRALPKQSSVEVSVSRDSSSNKLQIVNLHEQELIDMANKLQFTGVKKLERFLVEDDTESTGFISLKQLCWILADQFELKVSKIRLIEVCMGMKFNSNAQLDYQEFVDVLMDILIYALPDIRESAKRKSLVQFDQYLQSGFPPGRENIRQLLDTLCSKYDGRGDQCISVSDMVRVFHVDLVKHHALELPFPLLQSDTVQLAQPFVQHKLHDRLSEGFLSYTEMLDAILGPYPSDLNREAYDSDEDDLNLRYDVLLKLTFGFPELCDQRFFEKFIQKKLLCEQRRIQSYLKDLSARGDSNKFAIHDFHGLFIAQAEQFPLTIIEMLYLFGTLDANREGSIELKTLKTHLSAICWSNDKQNDRDETSTNVGESTNVDEVKQLISKCCSGYDFQRPLKDMSRHTQGWISQTVMVKELEKMLYEMGVVGVQQDDLKDLVRHISQHSTGNTPRASTRDSIHTDGFFDALFDWNAIIKHMRLPDSLVEMKKIFAIFDSKYTDTIQCEDWNKAYRQICRDHHGMSEWEIQVLQRRFPGHTKQREQKRTIDYGHLIVFLLDYQQRQARKLLQLRVVEHFQQIAIDTTNKGYFDVTDLKRYLTTEFSRESEQGLYSDSIVLLNNNDALESVMWILAGETLDHSRGQSEQGAKPLSRRQS</sequence>
<feature type="region of interest" description="Disordered" evidence="1">
    <location>
        <begin position="140"/>
        <end position="164"/>
    </location>
</feature>
<reference evidence="3" key="1">
    <citation type="submission" date="2017-03" db="EMBL/GenBank/DDBJ databases">
        <title>Phytopthora megakarya and P. palmivora, two closely related causual agents of cacao black pod achieved similar genome size and gene model numbers by different mechanisms.</title>
        <authorList>
            <person name="Ali S."/>
            <person name="Shao J."/>
            <person name="Larry D.J."/>
            <person name="Kronmiller B."/>
            <person name="Shen D."/>
            <person name="Strem M.D."/>
            <person name="Melnick R.L."/>
            <person name="Guiltinan M.J."/>
            <person name="Tyler B.M."/>
            <person name="Meinhardt L.W."/>
            <person name="Bailey B.A."/>
        </authorList>
    </citation>
    <scope>NUCLEOTIDE SEQUENCE [LARGE SCALE GENOMIC DNA]</scope>
    <source>
        <strain evidence="3">zdho120</strain>
    </source>
</reference>
<gene>
    <name evidence="2" type="ORF">PHMEG_0007406</name>
</gene>
<proteinExistence type="predicted"/>
<dbReference type="InterPro" id="IPR011992">
    <property type="entry name" value="EF-hand-dom_pair"/>
</dbReference>
<protein>
    <submittedName>
        <fullName evidence="2">Uncharacterized protein</fullName>
    </submittedName>
</protein>
<organism evidence="2 3">
    <name type="scientific">Phytophthora megakarya</name>
    <dbReference type="NCBI Taxonomy" id="4795"/>
    <lineage>
        <taxon>Eukaryota</taxon>
        <taxon>Sar</taxon>
        <taxon>Stramenopiles</taxon>
        <taxon>Oomycota</taxon>
        <taxon>Peronosporomycetes</taxon>
        <taxon>Peronosporales</taxon>
        <taxon>Peronosporaceae</taxon>
        <taxon>Phytophthora</taxon>
    </lineage>
</organism>
<dbReference type="EMBL" id="NBNE01000580">
    <property type="protein sequence ID" value="OWZ18486.1"/>
    <property type="molecule type" value="Genomic_DNA"/>
</dbReference>
<dbReference type="Gene3D" id="1.10.238.10">
    <property type="entry name" value="EF-hand"/>
    <property type="match status" value="2"/>
</dbReference>
<comment type="caution">
    <text evidence="2">The sequence shown here is derived from an EMBL/GenBank/DDBJ whole genome shotgun (WGS) entry which is preliminary data.</text>
</comment>
<dbReference type="AlphaFoldDB" id="A0A225WLA6"/>
<evidence type="ECO:0000313" key="3">
    <source>
        <dbReference type="Proteomes" id="UP000198211"/>
    </source>
</evidence>
<keyword evidence="3" id="KW-1185">Reference proteome</keyword>
<dbReference type="OrthoDB" id="97318at2759"/>
<dbReference type="SUPFAM" id="SSF47473">
    <property type="entry name" value="EF-hand"/>
    <property type="match status" value="2"/>
</dbReference>